<dbReference type="SMART" id="SM00421">
    <property type="entry name" value="HTH_LUXR"/>
    <property type="match status" value="1"/>
</dbReference>
<evidence type="ECO:0000313" key="7">
    <source>
        <dbReference type="Proteomes" id="UP000318833"/>
    </source>
</evidence>
<dbReference type="CDD" id="cd17535">
    <property type="entry name" value="REC_NarL-like"/>
    <property type="match status" value="1"/>
</dbReference>
<gene>
    <name evidence="6" type="ORF">FOF46_27790</name>
</gene>
<dbReference type="InterPro" id="IPR001789">
    <property type="entry name" value="Sig_transdc_resp-reg_receiver"/>
</dbReference>
<dbReference type="InterPro" id="IPR000792">
    <property type="entry name" value="Tscrpt_reg_LuxR_C"/>
</dbReference>
<accession>A0A554VBQ1</accession>
<dbReference type="Pfam" id="PF00072">
    <property type="entry name" value="Response_reg"/>
    <property type="match status" value="1"/>
</dbReference>
<evidence type="ECO:0000259" key="4">
    <source>
        <dbReference type="PROSITE" id="PS50043"/>
    </source>
</evidence>
<dbReference type="InterPro" id="IPR011006">
    <property type="entry name" value="CheY-like_superfamily"/>
</dbReference>
<dbReference type="Proteomes" id="UP000318833">
    <property type="component" value="Unassembled WGS sequence"/>
</dbReference>
<dbReference type="InterPro" id="IPR058245">
    <property type="entry name" value="NreC/VraR/RcsB-like_REC"/>
</dbReference>
<evidence type="ECO:0000256" key="3">
    <source>
        <dbReference type="PROSITE-ProRule" id="PRU00169"/>
    </source>
</evidence>
<dbReference type="EMBL" id="VLNR01000092">
    <property type="protein sequence ID" value="TSE03993.1"/>
    <property type="molecule type" value="Genomic_DNA"/>
</dbReference>
<comment type="caution">
    <text evidence="6">The sequence shown here is derived from an EMBL/GenBank/DDBJ whole genome shotgun (WGS) entry which is preliminary data.</text>
</comment>
<dbReference type="SUPFAM" id="SSF46894">
    <property type="entry name" value="C-terminal effector domain of the bipartite response regulators"/>
    <property type="match status" value="1"/>
</dbReference>
<protein>
    <submittedName>
        <fullName evidence="6">Response regulator transcription factor</fullName>
    </submittedName>
</protein>
<keyword evidence="7" id="KW-1185">Reference proteome</keyword>
<dbReference type="PROSITE" id="PS50043">
    <property type="entry name" value="HTH_LUXR_2"/>
    <property type="match status" value="1"/>
</dbReference>
<evidence type="ECO:0000256" key="2">
    <source>
        <dbReference type="ARBA" id="ARBA00023125"/>
    </source>
</evidence>
<evidence type="ECO:0000259" key="5">
    <source>
        <dbReference type="PROSITE" id="PS50110"/>
    </source>
</evidence>
<dbReference type="Pfam" id="PF00196">
    <property type="entry name" value="GerE"/>
    <property type="match status" value="1"/>
</dbReference>
<feature type="modified residue" description="4-aspartylphosphate" evidence="3">
    <location>
        <position position="54"/>
    </location>
</feature>
<dbReference type="SUPFAM" id="SSF52172">
    <property type="entry name" value="CheY-like"/>
    <property type="match status" value="1"/>
</dbReference>
<dbReference type="AlphaFoldDB" id="A0A554VBQ1"/>
<keyword evidence="2" id="KW-0238">DNA-binding</keyword>
<dbReference type="CDD" id="cd06170">
    <property type="entry name" value="LuxR_C_like"/>
    <property type="match status" value="1"/>
</dbReference>
<reference evidence="6 7" key="1">
    <citation type="submission" date="2019-07" db="EMBL/GenBank/DDBJ databases">
        <title>The draft genome sequence of Aquimarina algiphila M91.</title>
        <authorList>
            <person name="Meng X."/>
        </authorList>
    </citation>
    <scope>NUCLEOTIDE SEQUENCE [LARGE SCALE GENOMIC DNA]</scope>
    <source>
        <strain evidence="6 7">M91</strain>
    </source>
</reference>
<dbReference type="SMART" id="SM00448">
    <property type="entry name" value="REC"/>
    <property type="match status" value="1"/>
</dbReference>
<proteinExistence type="predicted"/>
<dbReference type="RefSeq" id="WP_109438229.1">
    <property type="nucleotide sequence ID" value="NZ_CANLVC010000006.1"/>
</dbReference>
<name>A0A554VBQ1_9FLAO</name>
<dbReference type="GO" id="GO:0006355">
    <property type="term" value="P:regulation of DNA-templated transcription"/>
    <property type="evidence" value="ECO:0007669"/>
    <property type="project" value="InterPro"/>
</dbReference>
<organism evidence="6 7">
    <name type="scientific">Aquimarina algiphila</name>
    <dbReference type="NCBI Taxonomy" id="2047982"/>
    <lineage>
        <taxon>Bacteria</taxon>
        <taxon>Pseudomonadati</taxon>
        <taxon>Bacteroidota</taxon>
        <taxon>Flavobacteriia</taxon>
        <taxon>Flavobacteriales</taxon>
        <taxon>Flavobacteriaceae</taxon>
        <taxon>Aquimarina</taxon>
    </lineage>
</organism>
<feature type="domain" description="HTH luxR-type" evidence="4">
    <location>
        <begin position="142"/>
        <end position="207"/>
    </location>
</feature>
<dbReference type="PANTHER" id="PTHR43214:SF43">
    <property type="entry name" value="TWO-COMPONENT RESPONSE REGULATOR"/>
    <property type="match status" value="1"/>
</dbReference>
<evidence type="ECO:0000256" key="1">
    <source>
        <dbReference type="ARBA" id="ARBA00022553"/>
    </source>
</evidence>
<dbReference type="PRINTS" id="PR00038">
    <property type="entry name" value="HTHLUXR"/>
</dbReference>
<keyword evidence="1 3" id="KW-0597">Phosphoprotein</keyword>
<dbReference type="GO" id="GO:0000160">
    <property type="term" value="P:phosphorelay signal transduction system"/>
    <property type="evidence" value="ECO:0007669"/>
    <property type="project" value="InterPro"/>
</dbReference>
<dbReference type="GO" id="GO:0003677">
    <property type="term" value="F:DNA binding"/>
    <property type="evidence" value="ECO:0007669"/>
    <property type="project" value="UniProtKB-KW"/>
</dbReference>
<dbReference type="PROSITE" id="PS50110">
    <property type="entry name" value="RESPONSE_REGULATORY"/>
    <property type="match status" value="1"/>
</dbReference>
<sequence length="210" mass="23642">MITVSILDDHTMVLRGLETMLEDSNSIKVKATYKKGQELLKNLQNNSYDVLILDINLPDINGIELCKRITKTYPNISIIGLSNYSETGFIKNMIRNGAKGYLLKNTSKDELEEAIKTVHKGETYLPSILKNKLLNESIGVKSSSFIPKLTRREKEVLQLIAKEHTNEEIAQTLFITVKTIEAHRSNLILKMGVRNTAGLIRVAFEKGLLV</sequence>
<feature type="domain" description="Response regulatory" evidence="5">
    <location>
        <begin position="3"/>
        <end position="119"/>
    </location>
</feature>
<dbReference type="InterPro" id="IPR039420">
    <property type="entry name" value="WalR-like"/>
</dbReference>
<evidence type="ECO:0000313" key="6">
    <source>
        <dbReference type="EMBL" id="TSE03993.1"/>
    </source>
</evidence>
<dbReference type="Gene3D" id="3.40.50.2300">
    <property type="match status" value="1"/>
</dbReference>
<dbReference type="InterPro" id="IPR016032">
    <property type="entry name" value="Sig_transdc_resp-reg_C-effctor"/>
</dbReference>
<dbReference type="OrthoDB" id="9795108at2"/>
<dbReference type="PANTHER" id="PTHR43214">
    <property type="entry name" value="TWO-COMPONENT RESPONSE REGULATOR"/>
    <property type="match status" value="1"/>
</dbReference>